<dbReference type="EMBL" id="CP103300">
    <property type="protein sequence ID" value="UYM14582.1"/>
    <property type="molecule type" value="Genomic_DNA"/>
</dbReference>
<reference evidence="1" key="1">
    <citation type="submission" date="2022-10" db="EMBL/GenBank/DDBJ databases">
        <title>Completed Genome Sequence of two octocoral isolated bacterium, Endozoicomonas euniceicola EF212T and Endozoicomonas gorgoniicola PS125T.</title>
        <authorList>
            <person name="Chiou Y.-J."/>
            <person name="Chen Y.-H."/>
        </authorList>
    </citation>
    <scope>NUCLEOTIDE SEQUENCE</scope>
    <source>
        <strain evidence="1">EF212</strain>
    </source>
</reference>
<dbReference type="Proteomes" id="UP001163255">
    <property type="component" value="Chromosome"/>
</dbReference>
<organism evidence="1 2">
    <name type="scientific">Endozoicomonas euniceicola</name>
    <dbReference type="NCBI Taxonomy" id="1234143"/>
    <lineage>
        <taxon>Bacteria</taxon>
        <taxon>Pseudomonadati</taxon>
        <taxon>Pseudomonadota</taxon>
        <taxon>Gammaproteobacteria</taxon>
        <taxon>Oceanospirillales</taxon>
        <taxon>Endozoicomonadaceae</taxon>
        <taxon>Endozoicomonas</taxon>
    </lineage>
</organism>
<keyword evidence="2" id="KW-1185">Reference proteome</keyword>
<name>A0ABY6GPV7_9GAMM</name>
<accession>A0ABY6GPV7</accession>
<protein>
    <submittedName>
        <fullName evidence="1">Uncharacterized protein</fullName>
    </submittedName>
</protein>
<gene>
    <name evidence="1" type="ORF">NX720_17010</name>
</gene>
<evidence type="ECO:0000313" key="1">
    <source>
        <dbReference type="EMBL" id="UYM14582.1"/>
    </source>
</evidence>
<dbReference type="RefSeq" id="WP_262596138.1">
    <property type="nucleotide sequence ID" value="NZ_CP103300.1"/>
</dbReference>
<evidence type="ECO:0000313" key="2">
    <source>
        <dbReference type="Proteomes" id="UP001163255"/>
    </source>
</evidence>
<sequence length="64" mass="7489">MKPIKNISKKLFGVERDSLDRPVNEVISQLNASRGGEWTYDLDQDCYEDILSERVCQPYEIKVR</sequence>
<proteinExistence type="predicted"/>